<evidence type="ECO:0000256" key="1">
    <source>
        <dbReference type="SAM" id="MobiDB-lite"/>
    </source>
</evidence>
<feature type="compositionally biased region" description="Polar residues" evidence="1">
    <location>
        <begin position="84"/>
        <end position="98"/>
    </location>
</feature>
<evidence type="ECO:0000313" key="2">
    <source>
        <dbReference type="EMBL" id="KAJ8344037.1"/>
    </source>
</evidence>
<comment type="caution">
    <text evidence="2">The sequence shown here is derived from an EMBL/GenBank/DDBJ whole genome shotgun (WGS) entry which is preliminary data.</text>
</comment>
<dbReference type="EMBL" id="JAINUF010000013">
    <property type="protein sequence ID" value="KAJ8344037.1"/>
    <property type="molecule type" value="Genomic_DNA"/>
</dbReference>
<organism evidence="2 3">
    <name type="scientific">Synaphobranchus kaupii</name>
    <name type="common">Kaup's arrowtooth eel</name>
    <dbReference type="NCBI Taxonomy" id="118154"/>
    <lineage>
        <taxon>Eukaryota</taxon>
        <taxon>Metazoa</taxon>
        <taxon>Chordata</taxon>
        <taxon>Craniata</taxon>
        <taxon>Vertebrata</taxon>
        <taxon>Euteleostomi</taxon>
        <taxon>Actinopterygii</taxon>
        <taxon>Neopterygii</taxon>
        <taxon>Teleostei</taxon>
        <taxon>Anguilliformes</taxon>
        <taxon>Synaphobranchidae</taxon>
        <taxon>Synaphobranchus</taxon>
    </lineage>
</organism>
<accession>A0A9Q1ILH3</accession>
<evidence type="ECO:0000313" key="3">
    <source>
        <dbReference type="Proteomes" id="UP001152622"/>
    </source>
</evidence>
<name>A0A9Q1ILH3_SYNKA</name>
<dbReference type="Proteomes" id="UP001152622">
    <property type="component" value="Chromosome 13"/>
</dbReference>
<dbReference type="PANTHER" id="PTHR46888">
    <property type="entry name" value="ZINC KNUCKLE DOMAINCONTAINING PROTEIN-RELATED"/>
    <property type="match status" value="1"/>
</dbReference>
<feature type="region of interest" description="Disordered" evidence="1">
    <location>
        <begin position="75"/>
        <end position="104"/>
    </location>
</feature>
<keyword evidence="3" id="KW-1185">Reference proteome</keyword>
<protein>
    <submittedName>
        <fullName evidence="2">Uncharacterized protein</fullName>
    </submittedName>
</protein>
<sequence>MTCPLPLGHVIRWCSATKATDYDSLSELILMEEVKNSLPERLVVYLNEKKVLFLSLAAMLADEFVLTHKTVFSTPRNENRSAESHPNSQPSRSPVVTRNTKEKESRRWRDVIGLADTVLAPLFSSENVQVSPPVPLVCPDTKSAVHQEVLFVRLCCCSRRGGTLLPVGFWVVIRLLQGLLLGGVIRVWPCREQRSGLKVTSDFNVYGEAGNRGQGRTPGGESRAQGRIQLSLHSSRLFHLRQAGPSYSHSQPLRLDSQALRCFRISSIGKVTKAVTFTATPH</sequence>
<dbReference type="PANTHER" id="PTHR46888:SF13">
    <property type="entry name" value="RIBONUCLEASE H"/>
    <property type="match status" value="1"/>
</dbReference>
<reference evidence="2" key="1">
    <citation type="journal article" date="2023" name="Science">
        <title>Genome structures resolve the early diversification of teleost fishes.</title>
        <authorList>
            <person name="Parey E."/>
            <person name="Louis A."/>
            <person name="Montfort J."/>
            <person name="Bouchez O."/>
            <person name="Roques C."/>
            <person name="Iampietro C."/>
            <person name="Lluch J."/>
            <person name="Castinel A."/>
            <person name="Donnadieu C."/>
            <person name="Desvignes T."/>
            <person name="Floi Bucao C."/>
            <person name="Jouanno E."/>
            <person name="Wen M."/>
            <person name="Mejri S."/>
            <person name="Dirks R."/>
            <person name="Jansen H."/>
            <person name="Henkel C."/>
            <person name="Chen W.J."/>
            <person name="Zahm M."/>
            <person name="Cabau C."/>
            <person name="Klopp C."/>
            <person name="Thompson A.W."/>
            <person name="Robinson-Rechavi M."/>
            <person name="Braasch I."/>
            <person name="Lecointre G."/>
            <person name="Bobe J."/>
            <person name="Postlethwait J.H."/>
            <person name="Berthelot C."/>
            <person name="Roest Crollius H."/>
            <person name="Guiguen Y."/>
        </authorList>
    </citation>
    <scope>NUCLEOTIDE SEQUENCE</scope>
    <source>
        <strain evidence="2">WJC10195</strain>
    </source>
</reference>
<dbReference type="AlphaFoldDB" id="A0A9Q1ILH3"/>
<gene>
    <name evidence="2" type="ORF">SKAU_G00313660</name>
</gene>
<proteinExistence type="predicted"/>